<dbReference type="GO" id="GO:0007032">
    <property type="term" value="P:endosome organization"/>
    <property type="evidence" value="ECO:0007669"/>
    <property type="project" value="TreeGrafter"/>
</dbReference>
<dbReference type="EMBL" id="PDUG01000007">
    <property type="protein sequence ID" value="PIC14451.1"/>
    <property type="molecule type" value="Genomic_DNA"/>
</dbReference>
<sequence length="200" mass="23955">MDLSEELEFLPPEKRKEYQEKALLEAKWFPNVQICHFKPIVEHFVFVTFYTHLDKKIVPMHLHKENAKKEIEEKAAELLPTIKWKIFSGTQHQADFEFQESFQVWNSIKKSEICKFYYLLVRLERLHPDSHEVKCDECLRMIVGHRYKCTECADYDLCQTCESKSLHSEHAMLRIVRDGITHIPRYITANAPRYVFPNFY</sequence>
<dbReference type="InterPro" id="IPR000433">
    <property type="entry name" value="Znf_ZZ"/>
</dbReference>
<dbReference type="CDD" id="cd02340">
    <property type="entry name" value="ZZ_NBR1_like"/>
    <property type="match status" value="1"/>
</dbReference>
<dbReference type="GO" id="GO:0008270">
    <property type="term" value="F:zinc ion binding"/>
    <property type="evidence" value="ECO:0007669"/>
    <property type="project" value="UniProtKB-KW"/>
</dbReference>
<dbReference type="PANTHER" id="PTHR15090:SF0">
    <property type="entry name" value="SEQUESTOSOME-1"/>
    <property type="match status" value="1"/>
</dbReference>
<dbReference type="GO" id="GO:0070530">
    <property type="term" value="F:K63-linked polyubiquitin modification-dependent protein binding"/>
    <property type="evidence" value="ECO:0007669"/>
    <property type="project" value="TreeGrafter"/>
</dbReference>
<proteinExistence type="predicted"/>
<evidence type="ECO:0000256" key="4">
    <source>
        <dbReference type="PROSITE-ProRule" id="PRU00228"/>
    </source>
</evidence>
<evidence type="ECO:0000256" key="3">
    <source>
        <dbReference type="ARBA" id="ARBA00022833"/>
    </source>
</evidence>
<dbReference type="FunFam" id="3.30.60.90:FF:000016">
    <property type="entry name" value="Refractory to sigma P"/>
    <property type="match status" value="1"/>
</dbReference>
<organism evidence="6 7">
    <name type="scientific">Caenorhabditis nigoni</name>
    <dbReference type="NCBI Taxonomy" id="1611254"/>
    <lineage>
        <taxon>Eukaryota</taxon>
        <taxon>Metazoa</taxon>
        <taxon>Ecdysozoa</taxon>
        <taxon>Nematoda</taxon>
        <taxon>Chromadorea</taxon>
        <taxon>Rhabditida</taxon>
        <taxon>Rhabditina</taxon>
        <taxon>Rhabditomorpha</taxon>
        <taxon>Rhabditoidea</taxon>
        <taxon>Rhabditidae</taxon>
        <taxon>Peloderinae</taxon>
        <taxon>Caenorhabditis</taxon>
    </lineage>
</organism>
<dbReference type="InterPro" id="IPR052260">
    <property type="entry name" value="Autophagy_Rcpt_SigReg"/>
</dbReference>
<dbReference type="STRING" id="1611254.A0A2G5SHU5"/>
<keyword evidence="7" id="KW-1185">Reference proteome</keyword>
<evidence type="ECO:0000259" key="5">
    <source>
        <dbReference type="PROSITE" id="PS50135"/>
    </source>
</evidence>
<evidence type="ECO:0000256" key="2">
    <source>
        <dbReference type="ARBA" id="ARBA00022771"/>
    </source>
</evidence>
<dbReference type="PROSITE" id="PS50135">
    <property type="entry name" value="ZF_ZZ_2"/>
    <property type="match status" value="1"/>
</dbReference>
<dbReference type="GO" id="GO:0016235">
    <property type="term" value="C:aggresome"/>
    <property type="evidence" value="ECO:0007669"/>
    <property type="project" value="TreeGrafter"/>
</dbReference>
<dbReference type="PROSITE" id="PS01357">
    <property type="entry name" value="ZF_ZZ_1"/>
    <property type="match status" value="1"/>
</dbReference>
<comment type="caution">
    <text evidence="6">The sequence shown here is derived from an EMBL/GenBank/DDBJ whole genome shotgun (WGS) entry which is preliminary data.</text>
</comment>
<keyword evidence="1" id="KW-0479">Metal-binding</keyword>
<dbReference type="Proteomes" id="UP000230233">
    <property type="component" value="Unassembled WGS sequence"/>
</dbReference>
<gene>
    <name evidence="6" type="ORF">B9Z55_026763</name>
</gene>
<dbReference type="AlphaFoldDB" id="A0A2G5SHU5"/>
<dbReference type="Pfam" id="PF00569">
    <property type="entry name" value="ZZ"/>
    <property type="match status" value="1"/>
</dbReference>
<evidence type="ECO:0000313" key="7">
    <source>
        <dbReference type="Proteomes" id="UP000230233"/>
    </source>
</evidence>
<accession>A0A2G5SHU5</accession>
<protein>
    <recommendedName>
        <fullName evidence="5">ZZ-type domain-containing protein</fullName>
    </recommendedName>
</protein>
<evidence type="ECO:0000256" key="1">
    <source>
        <dbReference type="ARBA" id="ARBA00022723"/>
    </source>
</evidence>
<dbReference type="GO" id="GO:0044753">
    <property type="term" value="C:amphisome"/>
    <property type="evidence" value="ECO:0007669"/>
    <property type="project" value="TreeGrafter"/>
</dbReference>
<dbReference type="OrthoDB" id="2122982at2759"/>
<dbReference type="Gene3D" id="3.30.60.90">
    <property type="match status" value="1"/>
</dbReference>
<dbReference type="InterPro" id="IPR043145">
    <property type="entry name" value="Znf_ZZ_sf"/>
</dbReference>
<dbReference type="SMART" id="SM00291">
    <property type="entry name" value="ZnF_ZZ"/>
    <property type="match status" value="1"/>
</dbReference>
<keyword evidence="3" id="KW-0862">Zinc</keyword>
<dbReference type="PANTHER" id="PTHR15090">
    <property type="entry name" value="SEQUESTOSOME 1-RELATED"/>
    <property type="match status" value="1"/>
</dbReference>
<dbReference type="GO" id="GO:0005080">
    <property type="term" value="F:protein kinase C binding"/>
    <property type="evidence" value="ECO:0007669"/>
    <property type="project" value="TreeGrafter"/>
</dbReference>
<dbReference type="GO" id="GO:0000423">
    <property type="term" value="P:mitophagy"/>
    <property type="evidence" value="ECO:0007669"/>
    <property type="project" value="TreeGrafter"/>
</dbReference>
<evidence type="ECO:0000313" key="6">
    <source>
        <dbReference type="EMBL" id="PIC14451.1"/>
    </source>
</evidence>
<reference evidence="7" key="1">
    <citation type="submission" date="2017-10" db="EMBL/GenBank/DDBJ databases">
        <title>Rapid genome shrinkage in a self-fertile nematode reveals novel sperm competition proteins.</title>
        <authorList>
            <person name="Yin D."/>
            <person name="Schwarz E.M."/>
            <person name="Thomas C.G."/>
            <person name="Felde R.L."/>
            <person name="Korf I.F."/>
            <person name="Cutter A.D."/>
            <person name="Schartner C.M."/>
            <person name="Ralston E.J."/>
            <person name="Meyer B.J."/>
            <person name="Haag E.S."/>
        </authorList>
    </citation>
    <scope>NUCLEOTIDE SEQUENCE [LARGE SCALE GENOMIC DNA]</scope>
    <source>
        <strain evidence="7">JU1422</strain>
    </source>
</reference>
<dbReference type="SUPFAM" id="SSF57850">
    <property type="entry name" value="RING/U-box"/>
    <property type="match status" value="1"/>
</dbReference>
<feature type="domain" description="ZZ-type" evidence="5">
    <location>
        <begin position="130"/>
        <end position="180"/>
    </location>
</feature>
<dbReference type="GO" id="GO:0035973">
    <property type="term" value="P:aggrephagy"/>
    <property type="evidence" value="ECO:0007669"/>
    <property type="project" value="TreeGrafter"/>
</dbReference>
<keyword evidence="2 4" id="KW-0863">Zinc-finger</keyword>
<name>A0A2G5SHU5_9PELO</name>